<reference evidence="1" key="1">
    <citation type="journal article" date="2020" name="Stud. Mycol.">
        <title>101 Dothideomycetes genomes: a test case for predicting lifestyles and emergence of pathogens.</title>
        <authorList>
            <person name="Haridas S."/>
            <person name="Albert R."/>
            <person name="Binder M."/>
            <person name="Bloem J."/>
            <person name="Labutti K."/>
            <person name="Salamov A."/>
            <person name="Andreopoulos B."/>
            <person name="Baker S."/>
            <person name="Barry K."/>
            <person name="Bills G."/>
            <person name="Bluhm B."/>
            <person name="Cannon C."/>
            <person name="Castanera R."/>
            <person name="Culley D."/>
            <person name="Daum C."/>
            <person name="Ezra D."/>
            <person name="Gonzalez J."/>
            <person name="Henrissat B."/>
            <person name="Kuo A."/>
            <person name="Liang C."/>
            <person name="Lipzen A."/>
            <person name="Lutzoni F."/>
            <person name="Magnuson J."/>
            <person name="Mondo S."/>
            <person name="Nolan M."/>
            <person name="Ohm R."/>
            <person name="Pangilinan J."/>
            <person name="Park H.-J."/>
            <person name="Ramirez L."/>
            <person name="Alfaro M."/>
            <person name="Sun H."/>
            <person name="Tritt A."/>
            <person name="Yoshinaga Y."/>
            <person name="Zwiers L.-H."/>
            <person name="Turgeon B."/>
            <person name="Goodwin S."/>
            <person name="Spatafora J."/>
            <person name="Crous P."/>
            <person name="Grigoriev I."/>
        </authorList>
    </citation>
    <scope>NUCLEOTIDE SEQUENCE</scope>
    <source>
        <strain evidence="1">CBS 122681</strain>
    </source>
</reference>
<dbReference type="Proteomes" id="UP000799324">
    <property type="component" value="Unassembled WGS sequence"/>
</dbReference>
<dbReference type="AlphaFoldDB" id="A0A6A6T5M4"/>
<name>A0A6A6T5M4_9PLEO</name>
<sequence>CTIPIMKPAPLKQDCTFAAHTSTETVYTDCGGCALVTRRLGVGLPCRAVTTVPGNDSVTVTACAHT</sequence>
<proteinExistence type="predicted"/>
<gene>
    <name evidence="1" type="ORF">K491DRAFT_569628</name>
</gene>
<evidence type="ECO:0000313" key="2">
    <source>
        <dbReference type="Proteomes" id="UP000799324"/>
    </source>
</evidence>
<feature type="non-terminal residue" evidence="1">
    <location>
        <position position="1"/>
    </location>
</feature>
<dbReference type="OrthoDB" id="3777408at2759"/>
<feature type="non-terminal residue" evidence="1">
    <location>
        <position position="66"/>
    </location>
</feature>
<keyword evidence="2" id="KW-1185">Reference proteome</keyword>
<accession>A0A6A6T5M4</accession>
<organism evidence="1 2">
    <name type="scientific">Lophiostoma macrostomum CBS 122681</name>
    <dbReference type="NCBI Taxonomy" id="1314788"/>
    <lineage>
        <taxon>Eukaryota</taxon>
        <taxon>Fungi</taxon>
        <taxon>Dikarya</taxon>
        <taxon>Ascomycota</taxon>
        <taxon>Pezizomycotina</taxon>
        <taxon>Dothideomycetes</taxon>
        <taxon>Pleosporomycetidae</taxon>
        <taxon>Pleosporales</taxon>
        <taxon>Lophiostomataceae</taxon>
        <taxon>Lophiostoma</taxon>
    </lineage>
</organism>
<dbReference type="EMBL" id="MU004369">
    <property type="protein sequence ID" value="KAF2654138.1"/>
    <property type="molecule type" value="Genomic_DNA"/>
</dbReference>
<protein>
    <submittedName>
        <fullName evidence="1">Uncharacterized protein</fullName>
    </submittedName>
</protein>
<evidence type="ECO:0000313" key="1">
    <source>
        <dbReference type="EMBL" id="KAF2654138.1"/>
    </source>
</evidence>